<keyword evidence="3 4" id="KW-0472">Membrane</keyword>
<evidence type="ECO:0000256" key="4">
    <source>
        <dbReference type="RuleBase" id="RU367022"/>
    </source>
</evidence>
<reference evidence="6" key="1">
    <citation type="submission" date="2025-08" db="UniProtKB">
        <authorList>
            <consortium name="RefSeq"/>
        </authorList>
    </citation>
    <scope>IDENTIFICATION</scope>
</reference>
<dbReference type="GeneID" id="105367855"/>
<name>A0AAJ6YV90_9HYME</name>
<sequence>MHGMTFHLGFKETILFDSWRTTDVYGLLGSMIGVVLLGMIYEAIKNYREYLNVNNAIHYPSKLLSRKVMIFSSVHLLQTLLQVIQLVLGFFLMFIFMTYNGYLCIAVALGSMFGYFIFSWSNGRCDSCCS</sequence>
<dbReference type="KEGG" id="csol:105367855"/>
<proteinExistence type="inferred from homology"/>
<evidence type="ECO:0000256" key="3">
    <source>
        <dbReference type="ARBA" id="ARBA00023136"/>
    </source>
</evidence>
<keyword evidence="5" id="KW-1185">Reference proteome</keyword>
<keyword evidence="4" id="KW-0187">Copper transport</keyword>
<gene>
    <name evidence="6" type="primary">LOC105367855</name>
</gene>
<dbReference type="Proteomes" id="UP000695007">
    <property type="component" value="Unplaced"/>
</dbReference>
<keyword evidence="2 4" id="KW-1133">Transmembrane helix</keyword>
<organism evidence="5 6">
    <name type="scientific">Ceratosolen solmsi marchali</name>
    <dbReference type="NCBI Taxonomy" id="326594"/>
    <lineage>
        <taxon>Eukaryota</taxon>
        <taxon>Metazoa</taxon>
        <taxon>Ecdysozoa</taxon>
        <taxon>Arthropoda</taxon>
        <taxon>Hexapoda</taxon>
        <taxon>Insecta</taxon>
        <taxon>Pterygota</taxon>
        <taxon>Neoptera</taxon>
        <taxon>Endopterygota</taxon>
        <taxon>Hymenoptera</taxon>
        <taxon>Apocrita</taxon>
        <taxon>Proctotrupomorpha</taxon>
        <taxon>Chalcidoidea</taxon>
        <taxon>Agaonidae</taxon>
        <taxon>Agaoninae</taxon>
        <taxon>Ceratosolen</taxon>
    </lineage>
</organism>
<keyword evidence="4" id="KW-0406">Ion transport</keyword>
<keyword evidence="4" id="KW-0813">Transport</keyword>
<evidence type="ECO:0000313" key="6">
    <source>
        <dbReference type="RefSeq" id="XP_011504980.1"/>
    </source>
</evidence>
<dbReference type="AlphaFoldDB" id="A0AAJ6YV90"/>
<dbReference type="PANTHER" id="PTHR12483">
    <property type="entry name" value="SOLUTE CARRIER FAMILY 31 COPPER TRANSPORTERS"/>
    <property type="match status" value="1"/>
</dbReference>
<dbReference type="RefSeq" id="XP_011504980.1">
    <property type="nucleotide sequence ID" value="XM_011506678.1"/>
</dbReference>
<dbReference type="InterPro" id="IPR007274">
    <property type="entry name" value="Cop_transporter"/>
</dbReference>
<accession>A0AAJ6YV90</accession>
<feature type="transmembrane region" description="Helical" evidence="4">
    <location>
        <begin position="24"/>
        <end position="44"/>
    </location>
</feature>
<feature type="transmembrane region" description="Helical" evidence="4">
    <location>
        <begin position="68"/>
        <end position="93"/>
    </location>
</feature>
<evidence type="ECO:0000256" key="1">
    <source>
        <dbReference type="ARBA" id="ARBA00022692"/>
    </source>
</evidence>
<keyword evidence="4" id="KW-0186">Copper</keyword>
<feature type="transmembrane region" description="Helical" evidence="4">
    <location>
        <begin position="99"/>
        <end position="118"/>
    </location>
</feature>
<keyword evidence="1 4" id="KW-0812">Transmembrane</keyword>
<evidence type="ECO:0000256" key="2">
    <source>
        <dbReference type="ARBA" id="ARBA00022989"/>
    </source>
</evidence>
<dbReference type="Pfam" id="PF04145">
    <property type="entry name" value="Ctr"/>
    <property type="match status" value="1"/>
</dbReference>
<comment type="similarity">
    <text evidence="4">Belongs to the copper transporter (Ctr) (TC 1.A.56) family. SLC31A subfamily.</text>
</comment>
<dbReference type="GO" id="GO:0005375">
    <property type="term" value="F:copper ion transmembrane transporter activity"/>
    <property type="evidence" value="ECO:0007669"/>
    <property type="project" value="UniProtKB-UniRule"/>
</dbReference>
<protein>
    <recommendedName>
        <fullName evidence="4">Copper transport protein</fullName>
    </recommendedName>
</protein>
<dbReference type="PANTHER" id="PTHR12483:SF115">
    <property type="entry name" value="COPPER TRANSPORT PROTEIN"/>
    <property type="match status" value="1"/>
</dbReference>
<comment type="subcellular location">
    <subcellularLocation>
        <location evidence="4">Membrane</location>
        <topology evidence="4">Multi-pass membrane protein</topology>
    </subcellularLocation>
</comment>
<evidence type="ECO:0000313" key="5">
    <source>
        <dbReference type="Proteomes" id="UP000695007"/>
    </source>
</evidence>
<dbReference type="GO" id="GO:0016020">
    <property type="term" value="C:membrane"/>
    <property type="evidence" value="ECO:0007669"/>
    <property type="project" value="UniProtKB-SubCell"/>
</dbReference>